<evidence type="ECO:0000256" key="1">
    <source>
        <dbReference type="PROSITE-ProRule" id="PRU00047"/>
    </source>
</evidence>
<proteinExistence type="predicted"/>
<dbReference type="InterPro" id="IPR036875">
    <property type="entry name" value="Znf_CCHC_sf"/>
</dbReference>
<feature type="domain" description="CCHC-type" evidence="4">
    <location>
        <begin position="330"/>
        <end position="343"/>
    </location>
</feature>
<evidence type="ECO:0000259" key="4">
    <source>
        <dbReference type="PROSITE" id="PS50158"/>
    </source>
</evidence>
<dbReference type="GO" id="GO:0008270">
    <property type="term" value="F:zinc ion binding"/>
    <property type="evidence" value="ECO:0007669"/>
    <property type="project" value="UniProtKB-KW"/>
</dbReference>
<dbReference type="SMART" id="SM00343">
    <property type="entry name" value="ZnF_C2HC"/>
    <property type="match status" value="1"/>
</dbReference>
<dbReference type="Gene3D" id="1.20.120.20">
    <property type="entry name" value="Apolipoprotein"/>
    <property type="match status" value="1"/>
</dbReference>
<dbReference type="GO" id="GO:0004190">
    <property type="term" value="F:aspartic-type endopeptidase activity"/>
    <property type="evidence" value="ECO:0007669"/>
    <property type="project" value="InterPro"/>
</dbReference>
<dbReference type="SUPFAM" id="SSF58113">
    <property type="entry name" value="Apolipoprotein A-I"/>
    <property type="match status" value="1"/>
</dbReference>
<evidence type="ECO:0000256" key="3">
    <source>
        <dbReference type="SAM" id="MobiDB-lite"/>
    </source>
</evidence>
<evidence type="ECO:0000256" key="2">
    <source>
        <dbReference type="SAM" id="Coils"/>
    </source>
</evidence>
<feature type="region of interest" description="Disordered" evidence="3">
    <location>
        <begin position="354"/>
        <end position="373"/>
    </location>
</feature>
<dbReference type="InterPro" id="IPR001969">
    <property type="entry name" value="Aspartic_peptidase_AS"/>
</dbReference>
<keyword evidence="1" id="KW-0862">Zinc</keyword>
<evidence type="ECO:0000313" key="5">
    <source>
        <dbReference type="EMBL" id="GBN29263.1"/>
    </source>
</evidence>
<gene>
    <name evidence="5" type="ORF">AVEN_155862_1</name>
</gene>
<evidence type="ECO:0000313" key="6">
    <source>
        <dbReference type="Proteomes" id="UP000499080"/>
    </source>
</evidence>
<dbReference type="Gene3D" id="4.10.60.10">
    <property type="entry name" value="Zinc finger, CCHC-type"/>
    <property type="match status" value="1"/>
</dbReference>
<feature type="coiled-coil region" evidence="2">
    <location>
        <begin position="15"/>
        <end position="129"/>
    </location>
</feature>
<keyword evidence="1" id="KW-0863">Zinc-finger</keyword>
<organism evidence="5 6">
    <name type="scientific">Araneus ventricosus</name>
    <name type="common">Orbweaver spider</name>
    <name type="synonym">Epeira ventricosa</name>
    <dbReference type="NCBI Taxonomy" id="182803"/>
    <lineage>
        <taxon>Eukaryota</taxon>
        <taxon>Metazoa</taxon>
        <taxon>Ecdysozoa</taxon>
        <taxon>Arthropoda</taxon>
        <taxon>Chelicerata</taxon>
        <taxon>Arachnida</taxon>
        <taxon>Araneae</taxon>
        <taxon>Araneomorphae</taxon>
        <taxon>Entelegynae</taxon>
        <taxon>Araneoidea</taxon>
        <taxon>Araneidae</taxon>
        <taxon>Araneus</taxon>
    </lineage>
</organism>
<keyword evidence="6" id="KW-1185">Reference proteome</keyword>
<dbReference type="PROSITE" id="PS50158">
    <property type="entry name" value="ZF_CCHC"/>
    <property type="match status" value="1"/>
</dbReference>
<dbReference type="EMBL" id="BGPR01007755">
    <property type="protein sequence ID" value="GBN29263.1"/>
    <property type="molecule type" value="Genomic_DNA"/>
</dbReference>
<dbReference type="GO" id="GO:0006508">
    <property type="term" value="P:proteolysis"/>
    <property type="evidence" value="ECO:0007669"/>
    <property type="project" value="InterPro"/>
</dbReference>
<protein>
    <recommendedName>
        <fullName evidence="4">CCHC-type domain-containing protein</fullName>
    </recommendedName>
</protein>
<dbReference type="AlphaFoldDB" id="A0A4Y2MRD9"/>
<dbReference type="GO" id="GO:0003676">
    <property type="term" value="F:nucleic acid binding"/>
    <property type="evidence" value="ECO:0007669"/>
    <property type="project" value="InterPro"/>
</dbReference>
<dbReference type="InterPro" id="IPR001878">
    <property type="entry name" value="Znf_CCHC"/>
</dbReference>
<dbReference type="PANTHER" id="PTHR45823">
    <property type="entry name" value="T-SNARE COILED-COIL HOMOLOGY DOMAIN-CONTAINING PROTEIN"/>
    <property type="match status" value="1"/>
</dbReference>
<keyword evidence="1" id="KW-0479">Metal-binding</keyword>
<dbReference type="PROSITE" id="PS00141">
    <property type="entry name" value="ASP_PROTEASE"/>
    <property type="match status" value="1"/>
</dbReference>
<dbReference type="Pfam" id="PF00098">
    <property type="entry name" value="zf-CCHC"/>
    <property type="match status" value="1"/>
</dbReference>
<dbReference type="SUPFAM" id="SSF57756">
    <property type="entry name" value="Retrovirus zinc finger-like domains"/>
    <property type="match status" value="1"/>
</dbReference>
<dbReference type="PANTHER" id="PTHR45823:SF1">
    <property type="entry name" value="T-SNARE COILED-COIL HOMOLOGY DOMAIN-CONTAINING PROTEIN"/>
    <property type="match status" value="1"/>
</dbReference>
<keyword evidence="2" id="KW-0175">Coiled coil</keyword>
<sequence>MAWTRAMDEKFEMLLAMLKEMKAGQEEMKAGLEKKMEAGQERMEQVQEEMKDLIRAGKEEMRTHVESQVEGIKDHVDGCIGRMEEEVQDVKGKIEEFEGEVHMKIEEVKSEVQEKMSNLERRLSDLETRPNNFPANPEFIWTEFVKVSQLVASLRGSAAEVLQGIPADTLTDLTTIEKALESRFRGSHLTQFYRTELKTRRQKPQESLQVMAADVERLMSLAYAECPLDVRESLAAQYFIDAIRDEDTQHSTRLMDAKDLKPALAYSMKYEAARTVTKTSRHVRSMEIEDNNSRERDDKFESLFNRLEKLLNSSVGGKKNTPQRKSNVTCWKCNKKGHVQRECQAITSNSLAGRRLPSLNRAPEEGPRVSSLSGKKNGLNLEGSIFGIQCLMLVDTGANVTLLRTDLAQKLKEQLIYTAPNISLDCYW</sequence>
<accession>A0A4Y2MRD9</accession>
<dbReference type="Proteomes" id="UP000499080">
    <property type="component" value="Unassembled WGS sequence"/>
</dbReference>
<name>A0A4Y2MRD9_ARAVE</name>
<reference evidence="5 6" key="1">
    <citation type="journal article" date="2019" name="Sci. Rep.">
        <title>Orb-weaving spider Araneus ventricosus genome elucidates the spidroin gene catalogue.</title>
        <authorList>
            <person name="Kono N."/>
            <person name="Nakamura H."/>
            <person name="Ohtoshi R."/>
            <person name="Moran D.A.P."/>
            <person name="Shinohara A."/>
            <person name="Yoshida Y."/>
            <person name="Fujiwara M."/>
            <person name="Mori M."/>
            <person name="Tomita M."/>
            <person name="Arakawa K."/>
        </authorList>
    </citation>
    <scope>NUCLEOTIDE SEQUENCE [LARGE SCALE GENOMIC DNA]</scope>
</reference>
<comment type="caution">
    <text evidence="5">The sequence shown here is derived from an EMBL/GenBank/DDBJ whole genome shotgun (WGS) entry which is preliminary data.</text>
</comment>